<feature type="transmembrane region" description="Helical" evidence="12">
    <location>
        <begin position="408"/>
        <end position="425"/>
    </location>
</feature>
<keyword evidence="6" id="KW-0560">Oxidoreductase</keyword>
<dbReference type="OMA" id="AFVCYSW"/>
<dbReference type="InterPro" id="IPR003780">
    <property type="entry name" value="COX15/CtaA_fam"/>
</dbReference>
<feature type="transmembrane region" description="Helical" evidence="12">
    <location>
        <begin position="346"/>
        <end position="363"/>
    </location>
</feature>
<evidence type="ECO:0000256" key="6">
    <source>
        <dbReference type="ARBA" id="ARBA00023002"/>
    </source>
</evidence>
<evidence type="ECO:0000256" key="7">
    <source>
        <dbReference type="ARBA" id="ARBA00023004"/>
    </source>
</evidence>
<dbReference type="EMBL" id="JWZT01004899">
    <property type="protein sequence ID" value="KII62663.1"/>
    <property type="molecule type" value="Genomic_DNA"/>
</dbReference>
<dbReference type="AlphaFoldDB" id="A0A0C2IBG2"/>
<evidence type="ECO:0000256" key="4">
    <source>
        <dbReference type="ARBA" id="ARBA00022723"/>
    </source>
</evidence>
<sequence length="457" mass="51049">MLLKLKQSQFAIFNLRKKMVRPLRLLSCSPFIFISKNRSEPNKLTKFIRFNHDQSCGQKEPDIQTQVDSPTAPGVESSTLLQKWLKQALLGFATVLTLTTLIVGGETRRKRAGLAMTSWDFFHEAYPTTDAEWEREFSKYQKIPEYLLSDQSMTLDEFKEIYTLEYSHRVVARVSGIAILVSSLALWMGKCSGDRVRAIIYSTMVCMQGLLGWYMVKSGFHQDTMNSTDFPTVSAYRLSAHNVIGVVLYSLLLHRFLSGFGVEKNPLKIGRSLKLPGMLCHFSLLACLVTIYLGGWVSGKHAIYANPTDMGSYQKGADSSMNPPGYRTQLANFFENPVMLQQTHKLSGYLTAILVAATGISVVTTLRTPFCLIGFISAASIACVLLQIHLGVSAMFTQENTTRANHQLTAYGLISLLIWMAVVLLKIKKGRFNMKHVKGDQASVLQPPPIPNPRSSK</sequence>
<evidence type="ECO:0000256" key="1">
    <source>
        <dbReference type="ARBA" id="ARBA00001970"/>
    </source>
</evidence>
<evidence type="ECO:0000256" key="11">
    <source>
        <dbReference type="ARBA" id="ARBA00048044"/>
    </source>
</evidence>
<evidence type="ECO:0000256" key="2">
    <source>
        <dbReference type="ARBA" id="ARBA00004141"/>
    </source>
</evidence>
<organism evidence="13 14">
    <name type="scientific">Thelohanellus kitauei</name>
    <name type="common">Myxosporean</name>
    <dbReference type="NCBI Taxonomy" id="669202"/>
    <lineage>
        <taxon>Eukaryota</taxon>
        <taxon>Metazoa</taxon>
        <taxon>Cnidaria</taxon>
        <taxon>Myxozoa</taxon>
        <taxon>Myxosporea</taxon>
        <taxon>Bivalvulida</taxon>
        <taxon>Platysporina</taxon>
        <taxon>Myxobolidae</taxon>
        <taxon>Thelohanellus</taxon>
    </lineage>
</organism>
<feature type="transmembrane region" description="Helical" evidence="12">
    <location>
        <begin position="370"/>
        <end position="396"/>
    </location>
</feature>
<dbReference type="GO" id="GO:0016653">
    <property type="term" value="F:oxidoreductase activity, acting on NAD(P)H, heme protein as acceptor"/>
    <property type="evidence" value="ECO:0007669"/>
    <property type="project" value="TreeGrafter"/>
</dbReference>
<comment type="pathway">
    <text evidence="10">Porphyrin-containing compound metabolism; heme A biosynthesis; heme A from heme O: step 1/1.</text>
</comment>
<dbReference type="GO" id="GO:0006784">
    <property type="term" value="P:heme A biosynthetic process"/>
    <property type="evidence" value="ECO:0007669"/>
    <property type="project" value="InterPro"/>
</dbReference>
<dbReference type="GO" id="GO:0005743">
    <property type="term" value="C:mitochondrial inner membrane"/>
    <property type="evidence" value="ECO:0007669"/>
    <property type="project" value="TreeGrafter"/>
</dbReference>
<dbReference type="PANTHER" id="PTHR23289:SF2">
    <property type="entry name" value="CYTOCHROME C OXIDASE ASSEMBLY PROTEIN COX15 HOMOLOG"/>
    <property type="match status" value="1"/>
</dbReference>
<reference evidence="13 14" key="1">
    <citation type="journal article" date="2014" name="Genome Biol. Evol.">
        <title>The genome of the myxosporean Thelohanellus kitauei shows adaptations to nutrient acquisition within its fish host.</title>
        <authorList>
            <person name="Yang Y."/>
            <person name="Xiong J."/>
            <person name="Zhou Z."/>
            <person name="Huo F."/>
            <person name="Miao W."/>
            <person name="Ran C."/>
            <person name="Liu Y."/>
            <person name="Zhang J."/>
            <person name="Feng J."/>
            <person name="Wang M."/>
            <person name="Wang M."/>
            <person name="Wang L."/>
            <person name="Yao B."/>
        </authorList>
    </citation>
    <scope>NUCLEOTIDE SEQUENCE [LARGE SCALE GENOMIC DNA]</scope>
    <source>
        <strain evidence="13">Wuqing</strain>
    </source>
</reference>
<accession>A0A0C2IBG2</accession>
<feature type="transmembrane region" description="Helical" evidence="12">
    <location>
        <begin position="236"/>
        <end position="257"/>
    </location>
</feature>
<feature type="transmembrane region" description="Helical" evidence="12">
    <location>
        <begin position="278"/>
        <end position="297"/>
    </location>
</feature>
<keyword evidence="14" id="KW-1185">Reference proteome</keyword>
<feature type="transmembrane region" description="Helical" evidence="12">
    <location>
        <begin position="199"/>
        <end position="216"/>
    </location>
</feature>
<dbReference type="Pfam" id="PF02628">
    <property type="entry name" value="COX15-CtaA"/>
    <property type="match status" value="1"/>
</dbReference>
<dbReference type="OrthoDB" id="1726137at2759"/>
<evidence type="ECO:0000313" key="14">
    <source>
        <dbReference type="Proteomes" id="UP000031668"/>
    </source>
</evidence>
<evidence type="ECO:0000256" key="3">
    <source>
        <dbReference type="ARBA" id="ARBA00022692"/>
    </source>
</evidence>
<comment type="caution">
    <text evidence="13">The sequence shown here is derived from an EMBL/GenBank/DDBJ whole genome shotgun (WGS) entry which is preliminary data.</text>
</comment>
<keyword evidence="4" id="KW-0479">Metal-binding</keyword>
<evidence type="ECO:0000256" key="9">
    <source>
        <dbReference type="ARBA" id="ARBA00023136"/>
    </source>
</evidence>
<dbReference type="GO" id="GO:0120547">
    <property type="term" value="F:heme A synthase activity"/>
    <property type="evidence" value="ECO:0007669"/>
    <property type="project" value="UniProtKB-EC"/>
</dbReference>
<evidence type="ECO:0000256" key="8">
    <source>
        <dbReference type="ARBA" id="ARBA00023133"/>
    </source>
</evidence>
<keyword evidence="9 12" id="KW-0472">Membrane</keyword>
<name>A0A0C2IBG2_THEKT</name>
<dbReference type="Proteomes" id="UP000031668">
    <property type="component" value="Unassembled WGS sequence"/>
</dbReference>
<comment type="catalytic activity">
    <reaction evidence="11">
        <text>Fe(II)-heme o + 2 A + H2O = Fe(II)-heme a + 2 AH2</text>
        <dbReference type="Rhea" id="RHEA:63388"/>
        <dbReference type="ChEBI" id="CHEBI:13193"/>
        <dbReference type="ChEBI" id="CHEBI:15377"/>
        <dbReference type="ChEBI" id="CHEBI:17499"/>
        <dbReference type="ChEBI" id="CHEBI:60530"/>
        <dbReference type="ChEBI" id="CHEBI:61715"/>
        <dbReference type="EC" id="1.17.99.9"/>
    </reaction>
    <physiologicalReaction direction="left-to-right" evidence="11">
        <dbReference type="Rhea" id="RHEA:63389"/>
    </physiologicalReaction>
</comment>
<protein>
    <submittedName>
        <fullName evidence="13">Cytochrome c oxidase assembly protein COX15</fullName>
    </submittedName>
</protein>
<feature type="transmembrane region" description="Helical" evidence="12">
    <location>
        <begin position="88"/>
        <end position="105"/>
    </location>
</feature>
<evidence type="ECO:0000313" key="13">
    <source>
        <dbReference type="EMBL" id="KII62663.1"/>
    </source>
</evidence>
<keyword evidence="8" id="KW-0350">Heme biosynthesis</keyword>
<keyword evidence="7" id="KW-0408">Iron</keyword>
<evidence type="ECO:0000256" key="12">
    <source>
        <dbReference type="SAM" id="Phobius"/>
    </source>
</evidence>
<gene>
    <name evidence="13" type="ORF">RF11_03463</name>
</gene>
<comment type="subcellular location">
    <subcellularLocation>
        <location evidence="2">Membrane</location>
        <topology evidence="2">Multi-pass membrane protein</topology>
    </subcellularLocation>
</comment>
<evidence type="ECO:0000256" key="5">
    <source>
        <dbReference type="ARBA" id="ARBA00022989"/>
    </source>
</evidence>
<dbReference type="PANTHER" id="PTHR23289">
    <property type="entry name" value="CYTOCHROME C OXIDASE ASSEMBLY PROTEIN COX15"/>
    <property type="match status" value="1"/>
</dbReference>
<keyword evidence="3 12" id="KW-0812">Transmembrane</keyword>
<dbReference type="GO" id="GO:0046872">
    <property type="term" value="F:metal ion binding"/>
    <property type="evidence" value="ECO:0007669"/>
    <property type="project" value="UniProtKB-KW"/>
</dbReference>
<evidence type="ECO:0000256" key="10">
    <source>
        <dbReference type="ARBA" id="ARBA00044501"/>
    </source>
</evidence>
<keyword evidence="5 12" id="KW-1133">Transmembrane helix</keyword>
<comment type="cofactor">
    <cofactor evidence="1">
        <name>heme b</name>
        <dbReference type="ChEBI" id="CHEBI:60344"/>
    </cofactor>
</comment>
<proteinExistence type="predicted"/>
<dbReference type="InterPro" id="IPR023754">
    <property type="entry name" value="HemeA_Synthase_type2"/>
</dbReference>